<proteinExistence type="predicted"/>
<sequence length="133" mass="15351">MRILKARYCMQFSADRIFASVRSKLAERGINWNTVLRNPINPDEHREHFPEIDQAFYNNDRFEIVLDGRGYTPKHVKCVIAQDLVEIVAERETKAGHMSLIKKYPPLPRQWDSNSGDCCMSTEGIILVTGAWI</sequence>
<protein>
    <submittedName>
        <fullName evidence="1">Uncharacterized protein</fullName>
    </submittedName>
</protein>
<organism evidence="1 2">
    <name type="scientific">Brassicogethes aeneus</name>
    <name type="common">Rape pollen beetle</name>
    <name type="synonym">Meligethes aeneus</name>
    <dbReference type="NCBI Taxonomy" id="1431903"/>
    <lineage>
        <taxon>Eukaryota</taxon>
        <taxon>Metazoa</taxon>
        <taxon>Ecdysozoa</taxon>
        <taxon>Arthropoda</taxon>
        <taxon>Hexapoda</taxon>
        <taxon>Insecta</taxon>
        <taxon>Pterygota</taxon>
        <taxon>Neoptera</taxon>
        <taxon>Endopterygota</taxon>
        <taxon>Coleoptera</taxon>
        <taxon>Polyphaga</taxon>
        <taxon>Cucujiformia</taxon>
        <taxon>Nitidulidae</taxon>
        <taxon>Meligethinae</taxon>
        <taxon>Brassicogethes</taxon>
    </lineage>
</organism>
<keyword evidence="2" id="KW-1185">Reference proteome</keyword>
<reference evidence="1" key="1">
    <citation type="submission" date="2021-12" db="EMBL/GenBank/DDBJ databases">
        <authorList>
            <person name="King R."/>
        </authorList>
    </citation>
    <scope>NUCLEOTIDE SEQUENCE</scope>
</reference>
<evidence type="ECO:0000313" key="1">
    <source>
        <dbReference type="EMBL" id="CAH0564217.1"/>
    </source>
</evidence>
<dbReference type="AlphaFoldDB" id="A0A9P0FPU3"/>
<dbReference type="Proteomes" id="UP001154078">
    <property type="component" value="Chromosome 9"/>
</dbReference>
<gene>
    <name evidence="1" type="ORF">MELIAE_LOCUS12820</name>
</gene>
<name>A0A9P0FPU3_BRAAE</name>
<evidence type="ECO:0000313" key="2">
    <source>
        <dbReference type="Proteomes" id="UP001154078"/>
    </source>
</evidence>
<dbReference type="EMBL" id="OV121140">
    <property type="protein sequence ID" value="CAH0564217.1"/>
    <property type="molecule type" value="Genomic_DNA"/>
</dbReference>
<accession>A0A9P0FPU3</accession>
<dbReference type="OrthoDB" id="6716593at2759"/>